<accession>A0A5C4N8G4</accession>
<dbReference type="Proteomes" id="UP000305709">
    <property type="component" value="Unassembled WGS sequence"/>
</dbReference>
<keyword evidence="4" id="KW-1185">Reference proteome</keyword>
<dbReference type="InterPro" id="IPR051531">
    <property type="entry name" value="N-acetyltransferase"/>
</dbReference>
<keyword evidence="3" id="KW-0808">Transferase</keyword>
<dbReference type="Pfam" id="PF13302">
    <property type="entry name" value="Acetyltransf_3"/>
    <property type="match status" value="1"/>
</dbReference>
<dbReference type="PANTHER" id="PTHR43792">
    <property type="entry name" value="GNAT FAMILY, PUTATIVE (AFU_ORTHOLOGUE AFUA_3G00765)-RELATED-RELATED"/>
    <property type="match status" value="1"/>
</dbReference>
<sequence>MILGPTLTAERVTLRPPRESDFDALCAFGRSEERTRFLGGLADANAQWRTLLADIGHWVLRGYGLFSIEVSDTGRFVGRAGPIFHHHNDEPELAWHLFEGFDGQGFASEAAAAARDWYYDQTGHGPLMSWINRDNHASQAVARRLGAVPERADRTASGHEGHIWRHQKP</sequence>
<dbReference type="PANTHER" id="PTHR43792:SF1">
    <property type="entry name" value="N-ACETYLTRANSFERASE DOMAIN-CONTAINING PROTEIN"/>
    <property type="match status" value="1"/>
</dbReference>
<feature type="compositionally biased region" description="Basic and acidic residues" evidence="1">
    <location>
        <begin position="150"/>
        <end position="163"/>
    </location>
</feature>
<dbReference type="OrthoDB" id="6293260at2"/>
<dbReference type="SUPFAM" id="SSF55729">
    <property type="entry name" value="Acyl-CoA N-acyltransferases (Nat)"/>
    <property type="match status" value="1"/>
</dbReference>
<evidence type="ECO:0000259" key="2">
    <source>
        <dbReference type="PROSITE" id="PS51186"/>
    </source>
</evidence>
<proteinExistence type="predicted"/>
<dbReference type="AlphaFoldDB" id="A0A5C4N8G4"/>
<dbReference type="InterPro" id="IPR016181">
    <property type="entry name" value="Acyl_CoA_acyltransferase"/>
</dbReference>
<dbReference type="PROSITE" id="PS51186">
    <property type="entry name" value="GNAT"/>
    <property type="match status" value="1"/>
</dbReference>
<dbReference type="GO" id="GO:0016747">
    <property type="term" value="F:acyltransferase activity, transferring groups other than amino-acyl groups"/>
    <property type="evidence" value="ECO:0007669"/>
    <property type="project" value="InterPro"/>
</dbReference>
<feature type="domain" description="N-acetyltransferase" evidence="2">
    <location>
        <begin position="12"/>
        <end position="169"/>
    </location>
</feature>
<gene>
    <name evidence="3" type="ORF">FHG71_21370</name>
</gene>
<dbReference type="RefSeq" id="WP_139083723.1">
    <property type="nucleotide sequence ID" value="NZ_VDFV01000070.1"/>
</dbReference>
<evidence type="ECO:0000256" key="1">
    <source>
        <dbReference type="SAM" id="MobiDB-lite"/>
    </source>
</evidence>
<organism evidence="3 4">
    <name type="scientific">Rubellimicrobium roseum</name>
    <dbReference type="NCBI Taxonomy" id="687525"/>
    <lineage>
        <taxon>Bacteria</taxon>
        <taxon>Pseudomonadati</taxon>
        <taxon>Pseudomonadota</taxon>
        <taxon>Alphaproteobacteria</taxon>
        <taxon>Rhodobacterales</taxon>
        <taxon>Roseobacteraceae</taxon>
        <taxon>Rubellimicrobium</taxon>
    </lineage>
</organism>
<name>A0A5C4N8G4_9RHOB</name>
<dbReference type="Gene3D" id="3.40.630.30">
    <property type="match status" value="1"/>
</dbReference>
<evidence type="ECO:0000313" key="4">
    <source>
        <dbReference type="Proteomes" id="UP000305709"/>
    </source>
</evidence>
<protein>
    <submittedName>
        <fullName evidence="3">GNAT family N-acetyltransferase</fullName>
    </submittedName>
</protein>
<reference evidence="3 4" key="1">
    <citation type="submission" date="2019-06" db="EMBL/GenBank/DDBJ databases">
        <authorList>
            <person name="Jiang L."/>
        </authorList>
    </citation>
    <scope>NUCLEOTIDE SEQUENCE [LARGE SCALE GENOMIC DNA]</scope>
    <source>
        <strain evidence="3 4">YIM 48858</strain>
    </source>
</reference>
<evidence type="ECO:0000313" key="3">
    <source>
        <dbReference type="EMBL" id="TNC61183.1"/>
    </source>
</evidence>
<dbReference type="EMBL" id="VDFV01000070">
    <property type="protein sequence ID" value="TNC61183.1"/>
    <property type="molecule type" value="Genomic_DNA"/>
</dbReference>
<comment type="caution">
    <text evidence="3">The sequence shown here is derived from an EMBL/GenBank/DDBJ whole genome shotgun (WGS) entry which is preliminary data.</text>
</comment>
<feature type="region of interest" description="Disordered" evidence="1">
    <location>
        <begin position="149"/>
        <end position="169"/>
    </location>
</feature>
<dbReference type="InterPro" id="IPR000182">
    <property type="entry name" value="GNAT_dom"/>
</dbReference>